<reference evidence="2" key="1">
    <citation type="submission" date="2021-06" db="EMBL/GenBank/DDBJ databases">
        <authorList>
            <person name="Kallberg Y."/>
            <person name="Tangrot J."/>
            <person name="Rosling A."/>
        </authorList>
    </citation>
    <scope>NUCLEOTIDE SEQUENCE</scope>
    <source>
        <strain evidence="2">FL966</strain>
    </source>
</reference>
<organism evidence="2 3">
    <name type="scientific">Cetraspora pellucida</name>
    <dbReference type="NCBI Taxonomy" id="1433469"/>
    <lineage>
        <taxon>Eukaryota</taxon>
        <taxon>Fungi</taxon>
        <taxon>Fungi incertae sedis</taxon>
        <taxon>Mucoromycota</taxon>
        <taxon>Glomeromycotina</taxon>
        <taxon>Glomeromycetes</taxon>
        <taxon>Diversisporales</taxon>
        <taxon>Gigasporaceae</taxon>
        <taxon>Cetraspora</taxon>
    </lineage>
</organism>
<dbReference type="OrthoDB" id="10435518at2759"/>
<keyword evidence="3" id="KW-1185">Reference proteome</keyword>
<evidence type="ECO:0000313" key="2">
    <source>
        <dbReference type="EMBL" id="CAG8825486.1"/>
    </source>
</evidence>
<evidence type="ECO:0000313" key="3">
    <source>
        <dbReference type="Proteomes" id="UP000789759"/>
    </source>
</evidence>
<evidence type="ECO:0000256" key="1">
    <source>
        <dbReference type="SAM" id="MobiDB-lite"/>
    </source>
</evidence>
<gene>
    <name evidence="2" type="ORF">CPELLU_LOCUS20100</name>
</gene>
<dbReference type="AlphaFoldDB" id="A0A9N9KFF4"/>
<proteinExistence type="predicted"/>
<feature type="non-terminal residue" evidence="2">
    <location>
        <position position="110"/>
    </location>
</feature>
<name>A0A9N9KFF4_9GLOM</name>
<dbReference type="Proteomes" id="UP000789759">
    <property type="component" value="Unassembled WGS sequence"/>
</dbReference>
<feature type="non-terminal residue" evidence="2">
    <location>
        <position position="1"/>
    </location>
</feature>
<accession>A0A9N9KFF4</accession>
<feature type="compositionally biased region" description="Polar residues" evidence="1">
    <location>
        <begin position="1"/>
        <end position="18"/>
    </location>
</feature>
<comment type="caution">
    <text evidence="2">The sequence shown here is derived from an EMBL/GenBank/DDBJ whole genome shotgun (WGS) entry which is preliminary data.</text>
</comment>
<protein>
    <submittedName>
        <fullName evidence="2">13573_t:CDS:1</fullName>
    </submittedName>
</protein>
<dbReference type="EMBL" id="CAJVQA010055915">
    <property type="protein sequence ID" value="CAG8825486.1"/>
    <property type="molecule type" value="Genomic_DNA"/>
</dbReference>
<sequence>PVSSLDGNLSRSIRSNEPGTGYGKPLAETFCKNTTPTFLSRYSFNVNERSSLSGNLLEIIGSNEVGSVRGNSLSLNSSQYQSINERIETFESTPGHFRSPDITNSSFDFH</sequence>
<feature type="region of interest" description="Disordered" evidence="1">
    <location>
        <begin position="1"/>
        <end position="24"/>
    </location>
</feature>